<comment type="caution">
    <text evidence="2">The sequence shown here is derived from an EMBL/GenBank/DDBJ whole genome shotgun (WGS) entry which is preliminary data.</text>
</comment>
<sequence length="252" mass="24966">MPPGQDDNPFGTPRGAWGLQPPTTFGVNTPIKRPTPPSNQIRVPAPAAAPRNILTGGLVPQAGPRPAVTPQPSSPAAAEIKPAPAEIEPAPLAEPPDPTLVSDSVLARTSAAPTARVGGLPFPPVAGVGVLIAALVVGGLLLFRHPPAPPAPVEAPATVTPVAPVLPQAAVPAAAAGQPVADPPPAAAVRTVRAAPAPQPRRVAPVAETPAPITPPLLAAPAIVTAPPPPAPTAASPPSIDPEVPMTTRLPQ</sequence>
<dbReference type="RefSeq" id="WP_215343209.1">
    <property type="nucleotide sequence ID" value="NZ_JAGSGD010000002.1"/>
</dbReference>
<evidence type="ECO:0000256" key="1">
    <source>
        <dbReference type="SAM" id="MobiDB-lite"/>
    </source>
</evidence>
<evidence type="ECO:0000313" key="3">
    <source>
        <dbReference type="Proteomes" id="UP000622580"/>
    </source>
</evidence>
<evidence type="ECO:0000313" key="2">
    <source>
        <dbReference type="EMBL" id="MBR7621702.1"/>
    </source>
</evidence>
<protein>
    <submittedName>
        <fullName evidence="2">Uncharacterized protein</fullName>
    </submittedName>
</protein>
<keyword evidence="3" id="KW-1185">Reference proteome</keyword>
<proteinExistence type="predicted"/>
<feature type="region of interest" description="Disordered" evidence="1">
    <location>
        <begin position="221"/>
        <end position="252"/>
    </location>
</feature>
<dbReference type="EMBL" id="JAGSGD010000002">
    <property type="protein sequence ID" value="MBR7621702.1"/>
    <property type="molecule type" value="Genomic_DNA"/>
</dbReference>
<name>A0A941D4F4_9CAUL</name>
<reference evidence="2" key="1">
    <citation type="submission" date="2021-04" db="EMBL/GenBank/DDBJ databases">
        <title>Draft genome assembly of strain Phenylobacterium sp. 20VBR1 using MiniION and Illumina platforms.</title>
        <authorList>
            <person name="Thomas F.A."/>
            <person name="Krishnan K.P."/>
            <person name="Sinha R.K."/>
        </authorList>
    </citation>
    <scope>NUCLEOTIDE SEQUENCE</scope>
    <source>
        <strain evidence="2">20VBR1</strain>
    </source>
</reference>
<feature type="region of interest" description="Disordered" evidence="1">
    <location>
        <begin position="1"/>
        <end position="80"/>
    </location>
</feature>
<dbReference type="AlphaFoldDB" id="A0A941D4F4"/>
<gene>
    <name evidence="2" type="ORF">JKL49_20085</name>
</gene>
<dbReference type="Proteomes" id="UP000622580">
    <property type="component" value="Unassembled WGS sequence"/>
</dbReference>
<organism evidence="2 3">
    <name type="scientific">Phenylobacterium glaciei</name>
    <dbReference type="NCBI Taxonomy" id="2803784"/>
    <lineage>
        <taxon>Bacteria</taxon>
        <taxon>Pseudomonadati</taxon>
        <taxon>Pseudomonadota</taxon>
        <taxon>Alphaproteobacteria</taxon>
        <taxon>Caulobacterales</taxon>
        <taxon>Caulobacteraceae</taxon>
        <taxon>Phenylobacterium</taxon>
    </lineage>
</organism>
<accession>A0A941D4F4</accession>